<sequence>MQSPRVYVAVTKEELAALHLLQRSAPRTRVSSHALLHLVSNWSAAQNVIAASAPPPLPRPARSVYTDAATRKKEKRQKGSLLPRPGSAAFVDPRVLLETMGSSAGTHERYAGPVPTCPRTLDDPAPELTREMLRVPTSELYSAALEAAWQELDGDTEGQRPTPDRVAQLEPNSKEYSSPRPRHYGPYAVERASLDWSYHVVPNRARQALQDEIVSLVLEKRLRDCRDAGDDEPCRVFEAREGFREGETVSRVDEEDMGRKGEGRPGDKGRPLALFTAGGMGAGKGHTLRAMLRSDTVRLPNNTVWIDPDALSRLLPERPQYLKSDAGTASALLHPEASLLQEIIAAVARQQRRSLVVDGSLTDCQWFEGFMRRYHQAGYDCEILFVSAPEEVMLQRAEKRAKATGRVTNPEAIKRSRIKSPECVTALSKPGLIRRVRLIDNSSDLGTDPNSGPTTLYDSALDPEWPNPHTDGGSSAHRRGINEPGWVDAKGFVNGELVQGPDGRVRRKDDALRNNSGEGNKGRL</sequence>
<keyword evidence="1" id="KW-0547">Nucleotide-binding</keyword>
<dbReference type="AlphaFoldDB" id="A0A9P6VZC0"/>
<feature type="region of interest" description="Disordered" evidence="3">
    <location>
        <begin position="247"/>
        <end position="271"/>
    </location>
</feature>
<comment type="caution">
    <text evidence="5">The sequence shown here is derived from an EMBL/GenBank/DDBJ whole genome shotgun (WGS) entry which is preliminary data.</text>
</comment>
<dbReference type="EMBL" id="PUHQ01000068">
    <property type="protein sequence ID" value="KAG0658307.1"/>
    <property type="molecule type" value="Genomic_DNA"/>
</dbReference>
<dbReference type="Proteomes" id="UP000777482">
    <property type="component" value="Unassembled WGS sequence"/>
</dbReference>
<evidence type="ECO:0000313" key="5">
    <source>
        <dbReference type="EMBL" id="KAG0658307.1"/>
    </source>
</evidence>
<evidence type="ECO:0000256" key="2">
    <source>
        <dbReference type="ARBA" id="ARBA00022840"/>
    </source>
</evidence>
<evidence type="ECO:0000313" key="6">
    <source>
        <dbReference type="Proteomes" id="UP000777482"/>
    </source>
</evidence>
<dbReference type="SUPFAM" id="SSF52540">
    <property type="entry name" value="P-loop containing nucleoside triphosphate hydrolases"/>
    <property type="match status" value="1"/>
</dbReference>
<feature type="domain" description="Zeta toxin" evidence="4">
    <location>
        <begin position="267"/>
        <end position="442"/>
    </location>
</feature>
<name>A0A9P6VZC0_RHOMI</name>
<proteinExistence type="predicted"/>
<dbReference type="Pfam" id="PF06414">
    <property type="entry name" value="Zeta_toxin"/>
    <property type="match status" value="1"/>
</dbReference>
<dbReference type="InterPro" id="IPR010488">
    <property type="entry name" value="Zeta_toxin_domain"/>
</dbReference>
<feature type="compositionally biased region" description="Basic and acidic residues" evidence="3">
    <location>
        <begin position="503"/>
        <end position="512"/>
    </location>
</feature>
<evidence type="ECO:0000256" key="1">
    <source>
        <dbReference type="ARBA" id="ARBA00022741"/>
    </source>
</evidence>
<feature type="region of interest" description="Disordered" evidence="3">
    <location>
        <begin position="153"/>
        <end position="184"/>
    </location>
</feature>
<feature type="region of interest" description="Disordered" evidence="3">
    <location>
        <begin position="441"/>
        <end position="524"/>
    </location>
</feature>
<accession>A0A9P6VZC0</accession>
<dbReference type="GO" id="GO:0016301">
    <property type="term" value="F:kinase activity"/>
    <property type="evidence" value="ECO:0007669"/>
    <property type="project" value="InterPro"/>
</dbReference>
<dbReference type="OrthoDB" id="430679at2759"/>
<dbReference type="Gene3D" id="3.40.50.300">
    <property type="entry name" value="P-loop containing nucleotide triphosphate hydrolases"/>
    <property type="match status" value="1"/>
</dbReference>
<feature type="compositionally biased region" description="Basic and acidic residues" evidence="3">
    <location>
        <begin position="247"/>
        <end position="270"/>
    </location>
</feature>
<dbReference type="InterPro" id="IPR027417">
    <property type="entry name" value="P-loop_NTPase"/>
</dbReference>
<protein>
    <recommendedName>
        <fullName evidence="4">Zeta toxin domain-containing protein</fullName>
    </recommendedName>
</protein>
<dbReference type="GO" id="GO:0005524">
    <property type="term" value="F:ATP binding"/>
    <property type="evidence" value="ECO:0007669"/>
    <property type="project" value="UniProtKB-KW"/>
</dbReference>
<evidence type="ECO:0000259" key="4">
    <source>
        <dbReference type="Pfam" id="PF06414"/>
    </source>
</evidence>
<reference evidence="5 6" key="1">
    <citation type="submission" date="2020-11" db="EMBL/GenBank/DDBJ databases">
        <title>Kefir isolates.</title>
        <authorList>
            <person name="Marcisauskas S."/>
            <person name="Kim Y."/>
            <person name="Blasche S."/>
        </authorList>
    </citation>
    <scope>NUCLEOTIDE SEQUENCE [LARGE SCALE GENOMIC DNA]</scope>
    <source>
        <strain evidence="5 6">KR</strain>
    </source>
</reference>
<feature type="region of interest" description="Disordered" evidence="3">
    <location>
        <begin position="53"/>
        <end position="86"/>
    </location>
</feature>
<organism evidence="5 6">
    <name type="scientific">Rhodotorula mucilaginosa</name>
    <name type="common">Yeast</name>
    <name type="synonym">Rhodotorula rubra</name>
    <dbReference type="NCBI Taxonomy" id="5537"/>
    <lineage>
        <taxon>Eukaryota</taxon>
        <taxon>Fungi</taxon>
        <taxon>Dikarya</taxon>
        <taxon>Basidiomycota</taxon>
        <taxon>Pucciniomycotina</taxon>
        <taxon>Microbotryomycetes</taxon>
        <taxon>Sporidiobolales</taxon>
        <taxon>Sporidiobolaceae</taxon>
        <taxon>Rhodotorula</taxon>
    </lineage>
</organism>
<keyword evidence="2" id="KW-0067">ATP-binding</keyword>
<evidence type="ECO:0000256" key="3">
    <source>
        <dbReference type="SAM" id="MobiDB-lite"/>
    </source>
</evidence>
<keyword evidence="6" id="KW-1185">Reference proteome</keyword>
<gene>
    <name evidence="5" type="ORF">C6P46_005858</name>
</gene>
<feature type="compositionally biased region" description="Polar residues" evidence="3">
    <location>
        <begin position="441"/>
        <end position="457"/>
    </location>
</feature>